<dbReference type="OrthoDB" id="2294582at2"/>
<name>I5AX94_EUBC6</name>
<feature type="domain" description="EamA" evidence="3">
    <location>
        <begin position="8"/>
        <end position="140"/>
    </location>
</feature>
<keyword evidence="2" id="KW-0472">Membrane</keyword>
<dbReference type="eggNOG" id="ENOG5032RY6">
    <property type="taxonomic scope" value="Bacteria"/>
</dbReference>
<feature type="transmembrane region" description="Helical" evidence="2">
    <location>
        <begin position="123"/>
        <end position="141"/>
    </location>
</feature>
<evidence type="ECO:0000313" key="5">
    <source>
        <dbReference type="Proteomes" id="UP000005753"/>
    </source>
</evidence>
<keyword evidence="2" id="KW-0812">Transmembrane</keyword>
<dbReference type="Proteomes" id="UP000005753">
    <property type="component" value="Chromosome"/>
</dbReference>
<accession>I5AX94</accession>
<keyword evidence="5" id="KW-1185">Reference proteome</keyword>
<feature type="transmembrane region" description="Helical" evidence="2">
    <location>
        <begin position="98"/>
        <end position="116"/>
    </location>
</feature>
<dbReference type="GO" id="GO:0016020">
    <property type="term" value="C:membrane"/>
    <property type="evidence" value="ECO:0007669"/>
    <property type="project" value="InterPro"/>
</dbReference>
<dbReference type="HOGENOM" id="CLU_128193_0_0_9"/>
<feature type="transmembrane region" description="Helical" evidence="2">
    <location>
        <begin position="32"/>
        <end position="54"/>
    </location>
</feature>
<proteinExistence type="inferred from homology"/>
<gene>
    <name evidence="4" type="ORF">EubceDRAFT1_2715</name>
</gene>
<protein>
    <submittedName>
        <fullName evidence="4">EamA-like transporter family</fullName>
    </submittedName>
</protein>
<comment type="similarity">
    <text evidence="1">Belongs to the EamA transporter family.</text>
</comment>
<dbReference type="Pfam" id="PF00892">
    <property type="entry name" value="EamA"/>
    <property type="match status" value="1"/>
</dbReference>
<keyword evidence="2" id="KW-1133">Transmembrane helix</keyword>
<evidence type="ECO:0000313" key="4">
    <source>
        <dbReference type="EMBL" id="EIM58417.1"/>
    </source>
</evidence>
<feature type="transmembrane region" description="Helical" evidence="2">
    <location>
        <begin position="66"/>
        <end position="86"/>
    </location>
</feature>
<reference evidence="4 5" key="1">
    <citation type="submission" date="2010-08" db="EMBL/GenBank/DDBJ databases">
        <authorList>
            <consortium name="US DOE Joint Genome Institute (JGI-PGF)"/>
            <person name="Lucas S."/>
            <person name="Copeland A."/>
            <person name="Lapidus A."/>
            <person name="Cheng J.-F."/>
            <person name="Bruce D."/>
            <person name="Goodwin L."/>
            <person name="Pitluck S."/>
            <person name="Land M.L."/>
            <person name="Hauser L."/>
            <person name="Chang Y.-J."/>
            <person name="Anderson I.J."/>
            <person name="Johnson E."/>
            <person name="Mulhopadhyay B."/>
            <person name="Kyrpides N."/>
            <person name="Woyke T.J."/>
        </authorList>
    </citation>
    <scope>NUCLEOTIDE SEQUENCE [LARGE SCALE GENOMIC DNA]</scope>
    <source>
        <strain evidence="4 5">6</strain>
    </source>
</reference>
<evidence type="ECO:0000256" key="2">
    <source>
        <dbReference type="SAM" id="Phobius"/>
    </source>
</evidence>
<sequence>MVNYVWPIALVIFSNVVYQVCAKSVPKEMNPFASLTVTYFIGAVASAVLYFVLGRNANLAKEYSRLNWAPFVLGIVIVGLETGWIYAYKAGWQVSTGFIVQSAVLSVMLLAVGYLLYHEAFTWNKVVGVVICLIGLVFINYK</sequence>
<evidence type="ECO:0000259" key="3">
    <source>
        <dbReference type="Pfam" id="PF00892"/>
    </source>
</evidence>
<organism evidence="4 5">
    <name type="scientific">Eubacterium cellulosolvens (strain ATCC 43171 / JCM 9499 / 6)</name>
    <name type="common">Cillobacterium cellulosolvens</name>
    <dbReference type="NCBI Taxonomy" id="633697"/>
    <lineage>
        <taxon>Bacteria</taxon>
        <taxon>Bacillati</taxon>
        <taxon>Bacillota</taxon>
        <taxon>Clostridia</taxon>
        <taxon>Eubacteriales</taxon>
        <taxon>Eubacteriaceae</taxon>
        <taxon>Eubacterium</taxon>
    </lineage>
</organism>
<dbReference type="EMBL" id="CM001487">
    <property type="protein sequence ID" value="EIM58417.1"/>
    <property type="molecule type" value="Genomic_DNA"/>
</dbReference>
<dbReference type="STRING" id="633697.EubceDRAFT1_2715"/>
<evidence type="ECO:0000256" key="1">
    <source>
        <dbReference type="ARBA" id="ARBA00007362"/>
    </source>
</evidence>
<dbReference type="InterPro" id="IPR000620">
    <property type="entry name" value="EamA_dom"/>
</dbReference>
<reference evidence="4 5" key="2">
    <citation type="submission" date="2012-02" db="EMBL/GenBank/DDBJ databases">
        <title>Improved High-Quality Draft sequence of Eubacterium cellulosolvens 6.</title>
        <authorList>
            <consortium name="US DOE Joint Genome Institute"/>
            <person name="Lucas S."/>
            <person name="Han J."/>
            <person name="Lapidus A."/>
            <person name="Cheng J.-F."/>
            <person name="Goodwin L."/>
            <person name="Pitluck S."/>
            <person name="Peters L."/>
            <person name="Mikhailova N."/>
            <person name="Gu W."/>
            <person name="Detter J.C."/>
            <person name="Han C."/>
            <person name="Tapia R."/>
            <person name="Land M."/>
            <person name="Hauser L."/>
            <person name="Kyrpides N."/>
            <person name="Ivanova N."/>
            <person name="Pagani I."/>
            <person name="Johnson E."/>
            <person name="Mukhopadhyay B."/>
            <person name="Anderson I."/>
            <person name="Woyke T."/>
        </authorList>
    </citation>
    <scope>NUCLEOTIDE SEQUENCE [LARGE SCALE GENOMIC DNA]</scope>
    <source>
        <strain evidence="4 5">6</strain>
    </source>
</reference>
<dbReference type="AlphaFoldDB" id="I5AX94"/>